<dbReference type="EMBL" id="PTIY01000004">
    <property type="protein sequence ID" value="PPK72426.1"/>
    <property type="molecule type" value="Genomic_DNA"/>
</dbReference>
<evidence type="ECO:0000313" key="13">
    <source>
        <dbReference type="EMBL" id="PPK72426.1"/>
    </source>
</evidence>
<dbReference type="InterPro" id="IPR003661">
    <property type="entry name" value="HisK_dim/P_dom"/>
</dbReference>
<feature type="domain" description="PAS" evidence="9">
    <location>
        <begin position="371"/>
        <end position="427"/>
    </location>
</feature>
<protein>
    <recommendedName>
        <fullName evidence="2">histidine kinase</fullName>
        <ecNumber evidence="2">2.7.13.3</ecNumber>
    </recommendedName>
</protein>
<accession>A0A2S6H4V8</accession>
<dbReference type="InterPro" id="IPR052155">
    <property type="entry name" value="Biofilm_reg_signaling"/>
</dbReference>
<dbReference type="InterPro" id="IPR011006">
    <property type="entry name" value="CheY-like_superfamily"/>
</dbReference>
<dbReference type="Gene3D" id="3.30.450.40">
    <property type="match status" value="1"/>
</dbReference>
<dbReference type="PROSITE" id="PS50112">
    <property type="entry name" value="PAS"/>
    <property type="match status" value="1"/>
</dbReference>
<dbReference type="SUPFAM" id="SSF55785">
    <property type="entry name" value="PYP-like sensor domain (PAS domain)"/>
    <property type="match status" value="1"/>
</dbReference>
<evidence type="ECO:0000256" key="1">
    <source>
        <dbReference type="ARBA" id="ARBA00000085"/>
    </source>
</evidence>
<dbReference type="Pfam" id="PF00563">
    <property type="entry name" value="EAL"/>
    <property type="match status" value="1"/>
</dbReference>
<dbReference type="Proteomes" id="UP000238071">
    <property type="component" value="Unassembled WGS sequence"/>
</dbReference>
<dbReference type="Pfam" id="PF13185">
    <property type="entry name" value="GAF_2"/>
    <property type="match status" value="1"/>
</dbReference>
<dbReference type="PANTHER" id="PTHR44757:SF2">
    <property type="entry name" value="BIOFILM ARCHITECTURE MAINTENANCE PROTEIN MBAA"/>
    <property type="match status" value="1"/>
</dbReference>
<name>A0A2S6H4V8_9GAMM</name>
<dbReference type="Pfam" id="PF00072">
    <property type="entry name" value="Response_reg"/>
    <property type="match status" value="3"/>
</dbReference>
<dbReference type="Gene3D" id="1.20.120.160">
    <property type="entry name" value="HPT domain"/>
    <property type="match status" value="1"/>
</dbReference>
<dbReference type="SMART" id="SM00052">
    <property type="entry name" value="EAL"/>
    <property type="match status" value="1"/>
</dbReference>
<dbReference type="SMART" id="SM00448">
    <property type="entry name" value="REC"/>
    <property type="match status" value="3"/>
</dbReference>
<evidence type="ECO:0000259" key="9">
    <source>
        <dbReference type="PROSITE" id="PS50112"/>
    </source>
</evidence>
<keyword evidence="3" id="KW-0808">Transferase</keyword>
<dbReference type="CDD" id="cd00082">
    <property type="entry name" value="HisKA"/>
    <property type="match status" value="1"/>
</dbReference>
<evidence type="ECO:0000256" key="6">
    <source>
        <dbReference type="PROSITE-ProRule" id="PRU00110"/>
    </source>
</evidence>
<comment type="caution">
    <text evidence="13">The sequence shown here is derived from an EMBL/GenBank/DDBJ whole genome shotgun (WGS) entry which is preliminary data.</text>
</comment>
<dbReference type="EC" id="2.7.13.3" evidence="2"/>
<proteinExistence type="predicted"/>
<dbReference type="InterPro" id="IPR003018">
    <property type="entry name" value="GAF"/>
</dbReference>
<dbReference type="InterPro" id="IPR035919">
    <property type="entry name" value="EAL_sf"/>
</dbReference>
<dbReference type="GO" id="GO:0000155">
    <property type="term" value="F:phosphorelay sensor kinase activity"/>
    <property type="evidence" value="ECO:0007669"/>
    <property type="project" value="InterPro"/>
</dbReference>
<evidence type="ECO:0000256" key="3">
    <source>
        <dbReference type="ARBA" id="ARBA00022679"/>
    </source>
</evidence>
<feature type="domain" description="PAC" evidence="10">
    <location>
        <begin position="441"/>
        <end position="495"/>
    </location>
</feature>
<dbReference type="InterPro" id="IPR000014">
    <property type="entry name" value="PAS"/>
</dbReference>
<dbReference type="PROSITE" id="PS50883">
    <property type="entry name" value="EAL"/>
    <property type="match status" value="1"/>
</dbReference>
<feature type="domain" description="HPt" evidence="12">
    <location>
        <begin position="936"/>
        <end position="1032"/>
    </location>
</feature>
<dbReference type="InterPro" id="IPR029016">
    <property type="entry name" value="GAF-like_dom_sf"/>
</dbReference>
<feature type="modified residue" description="4-aspartylphosphate" evidence="7">
    <location>
        <position position="830"/>
    </location>
</feature>
<evidence type="ECO:0000256" key="7">
    <source>
        <dbReference type="PROSITE-ProRule" id="PRU00169"/>
    </source>
</evidence>
<dbReference type="CDD" id="cd17546">
    <property type="entry name" value="REC_hyHK_CKI1_RcsC-like"/>
    <property type="match status" value="1"/>
</dbReference>
<dbReference type="Pfam" id="PF01627">
    <property type="entry name" value="Hpt"/>
    <property type="match status" value="1"/>
</dbReference>
<feature type="domain" description="Response regulatory" evidence="8">
    <location>
        <begin position="236"/>
        <end position="352"/>
    </location>
</feature>
<feature type="modified residue" description="Phosphohistidine" evidence="6">
    <location>
        <position position="975"/>
    </location>
</feature>
<dbReference type="SMART" id="SM00065">
    <property type="entry name" value="GAF"/>
    <property type="match status" value="1"/>
</dbReference>
<dbReference type="Pfam" id="PF13426">
    <property type="entry name" value="PAS_9"/>
    <property type="match status" value="1"/>
</dbReference>
<dbReference type="InterPro" id="IPR035965">
    <property type="entry name" value="PAS-like_dom_sf"/>
</dbReference>
<dbReference type="Gene3D" id="1.10.287.130">
    <property type="match status" value="1"/>
</dbReference>
<dbReference type="NCBIfam" id="TIGR00229">
    <property type="entry name" value="sensory_box"/>
    <property type="match status" value="1"/>
</dbReference>
<sequence length="1444" mass="158810">MTAVQLELAREIRELATKLAANGWARLPGVRLKYITGQVIEECERVKWTEAAGRADALSDLLGEFIQDAPKEARLTSFLRAATRLADLLEAGQLAGKVDCDMLPARPADWTFVLAGDASDGLADLAVNLSSLGFAVVRAATVDQTAEALGADRTIVLAAASWLAGHADIIASLLPAAADSLPASSLLAALDDTGDFRTQIKVRRAGARLLLDLPLDAAHLITELAGLAWMPRTPYRIMLIDDNAAILDFHAKLLEAIGFNVLAIDDPGAARDFLGKFDPEACILNVETPTCRGTDLAALLHRDIRYARLPVIYLSAFDDIKHQLDARLSGGEDYLVKPVDARLLVTAVMTRTRQFRIYQIASRQSRLAMRQRDSLKNALDVHAIVSVAALDGTIIDANPNFCAISGYSREELIGRNHRIVKSGHHPSAFFEDMWRTISAGRIWQGVVQNRKKDGSPYWVQSTIVPILDERGLPEQYVSIRTDVTQQKRLQTEQERRGRLLDLLRQAFEYFISSHDIAATSELLLDGMLLLTDSAWGFLGEVQQNQDGAPCLKIHAISDIYWDKADWHLYDETRARGLEFRNLDNLIDAVLHTGETVIANDPLSAPLRDVLSEGHPPLNAFLGVPILQGETLIGMAGLANRPGGYDEAMADFLQTFTASYVGILEAARLRRLQQHIIDELQRARDDADRANNAKSEFLASWGHELRTPLNAILCHAQILQMNDALDTETRLQIDEIVKGGAQFSQLIGDLLDRVDADVPASELPASVPSITVETGRKNERRRILVAEDNPANQAVLRMQLDALGYEADIAGDGSLALNKWKSGGHDLMLVDRNMPGMNGLELARAIRASEQESGSYVPMIAITAVHHPEELAACRQAGMDDVLPKPIELDDLRRMLEYWLPHASPASPRNEVAETPVRESKITLDTDYLARIVGTTDTKQTCEIIDLFTITARGDLPICRLHLAECDGRKLALSMHKLKSSARMVGALRFADLAETLENAAKMGRLEAAAIFFTELEYALSDVEIAVSRLSVSPVITDNKTASAAGDNLPHRVLVIDDDPMARRQVNLLLSSLGIGNVLSVDGGIAALAEISRQDHGIDLIITDLNMPVMDGIEFLRRLAETDYRNCLIIYSGVDEKLLQTAADLARVKGLRLRGTIKKPMTQDVLANLLLESCEQSKTPAQPATIAVSPNDILEGMRRDEFSVHFQPKVDADTLRVVGVEALARWQHDGKSISPEHFIDMAEQYGLIGTLSEVLVTKAMIGGARLSDAGFPLAVAVNLSMNWLGDINLPEFIQASIQATGFKTENLTLEITETGIMTDIATSMDVMTRLRLKGFKLSIDDFGTGYSSMDQLQRFPFCELKLDRSFVHGAAEKPDKRAILSSSIEMARKLNLFTVAEGVETQADLDLVRGLGCDQVQGWHIAKAMPVEELIVWLRNRRPVQESQR</sequence>
<dbReference type="Gene3D" id="3.40.50.2300">
    <property type="match status" value="3"/>
</dbReference>
<dbReference type="PANTHER" id="PTHR44757">
    <property type="entry name" value="DIGUANYLATE CYCLASE DGCP"/>
    <property type="match status" value="1"/>
</dbReference>
<dbReference type="SUPFAM" id="SSF141868">
    <property type="entry name" value="EAL domain-like"/>
    <property type="match status" value="1"/>
</dbReference>
<keyword evidence="5" id="KW-0902">Two-component regulatory system</keyword>
<dbReference type="SMART" id="SM00086">
    <property type="entry name" value="PAC"/>
    <property type="match status" value="1"/>
</dbReference>
<evidence type="ECO:0000256" key="2">
    <source>
        <dbReference type="ARBA" id="ARBA00012438"/>
    </source>
</evidence>
<keyword evidence="7" id="KW-0597">Phosphoprotein</keyword>
<dbReference type="PROSITE" id="PS50894">
    <property type="entry name" value="HPT"/>
    <property type="match status" value="1"/>
</dbReference>
<dbReference type="PROSITE" id="PS50113">
    <property type="entry name" value="PAC"/>
    <property type="match status" value="1"/>
</dbReference>
<evidence type="ECO:0000313" key="14">
    <source>
        <dbReference type="Proteomes" id="UP000238071"/>
    </source>
</evidence>
<dbReference type="CDD" id="cd00156">
    <property type="entry name" value="REC"/>
    <property type="match status" value="1"/>
</dbReference>
<feature type="domain" description="Response regulatory" evidence="8">
    <location>
        <begin position="1051"/>
        <end position="1173"/>
    </location>
</feature>
<dbReference type="PROSITE" id="PS50110">
    <property type="entry name" value="RESPONSE_REGULATORY"/>
    <property type="match status" value="3"/>
</dbReference>
<dbReference type="InterPro" id="IPR001633">
    <property type="entry name" value="EAL_dom"/>
</dbReference>
<dbReference type="InterPro" id="IPR001789">
    <property type="entry name" value="Sig_transdc_resp-reg_receiver"/>
</dbReference>
<dbReference type="Gene3D" id="3.20.20.450">
    <property type="entry name" value="EAL domain"/>
    <property type="match status" value="1"/>
</dbReference>
<evidence type="ECO:0000259" key="10">
    <source>
        <dbReference type="PROSITE" id="PS50113"/>
    </source>
</evidence>
<dbReference type="SUPFAM" id="SSF52172">
    <property type="entry name" value="CheY-like"/>
    <property type="match status" value="3"/>
</dbReference>
<dbReference type="InterPro" id="IPR001610">
    <property type="entry name" value="PAC"/>
</dbReference>
<reference evidence="13 14" key="1">
    <citation type="submission" date="2018-02" db="EMBL/GenBank/DDBJ databases">
        <title>Subsurface microbial communities from deep shales in Ohio and West Virginia, USA.</title>
        <authorList>
            <person name="Wrighton K."/>
        </authorList>
    </citation>
    <scope>NUCLEOTIDE SEQUENCE [LARGE SCALE GENOMIC DNA]</scope>
    <source>
        <strain evidence="13 14">OWC-G53F</strain>
    </source>
</reference>
<evidence type="ECO:0000259" key="11">
    <source>
        <dbReference type="PROSITE" id="PS50883"/>
    </source>
</evidence>
<dbReference type="SMART" id="SM00091">
    <property type="entry name" value="PAS"/>
    <property type="match status" value="1"/>
</dbReference>
<dbReference type="CDD" id="cd00088">
    <property type="entry name" value="HPT"/>
    <property type="match status" value="1"/>
</dbReference>
<keyword evidence="4" id="KW-0418">Kinase</keyword>
<keyword evidence="14" id="KW-1185">Reference proteome</keyword>
<dbReference type="InterPro" id="IPR036641">
    <property type="entry name" value="HPT_dom_sf"/>
</dbReference>
<dbReference type="SMART" id="SM00388">
    <property type="entry name" value="HisKA"/>
    <property type="match status" value="1"/>
</dbReference>
<dbReference type="Gene3D" id="3.30.450.20">
    <property type="entry name" value="PAS domain"/>
    <property type="match status" value="1"/>
</dbReference>
<dbReference type="Pfam" id="PF00512">
    <property type="entry name" value="HisKA"/>
    <property type="match status" value="1"/>
</dbReference>
<dbReference type="CDD" id="cd00130">
    <property type="entry name" value="PAS"/>
    <property type="match status" value="1"/>
</dbReference>
<dbReference type="InterPro" id="IPR000700">
    <property type="entry name" value="PAS-assoc_C"/>
</dbReference>
<evidence type="ECO:0000256" key="5">
    <source>
        <dbReference type="ARBA" id="ARBA00023012"/>
    </source>
</evidence>
<evidence type="ECO:0000259" key="12">
    <source>
        <dbReference type="PROSITE" id="PS50894"/>
    </source>
</evidence>
<feature type="modified residue" description="4-aspartylphosphate" evidence="7">
    <location>
        <position position="1103"/>
    </location>
</feature>
<evidence type="ECO:0000259" key="8">
    <source>
        <dbReference type="PROSITE" id="PS50110"/>
    </source>
</evidence>
<organism evidence="13 14">
    <name type="scientific">Methylobacter tundripaludum</name>
    <dbReference type="NCBI Taxonomy" id="173365"/>
    <lineage>
        <taxon>Bacteria</taxon>
        <taxon>Pseudomonadati</taxon>
        <taxon>Pseudomonadota</taxon>
        <taxon>Gammaproteobacteria</taxon>
        <taxon>Methylococcales</taxon>
        <taxon>Methylococcaceae</taxon>
        <taxon>Methylobacter</taxon>
    </lineage>
</organism>
<feature type="domain" description="EAL" evidence="11">
    <location>
        <begin position="1185"/>
        <end position="1437"/>
    </location>
</feature>
<dbReference type="InterPro" id="IPR008207">
    <property type="entry name" value="Sig_transdc_His_kin_Hpt_dom"/>
</dbReference>
<dbReference type="RefSeq" id="WP_219820799.1">
    <property type="nucleotide sequence ID" value="NZ_PTIY01000004.1"/>
</dbReference>
<dbReference type="CDD" id="cd01948">
    <property type="entry name" value="EAL"/>
    <property type="match status" value="1"/>
</dbReference>
<gene>
    <name evidence="13" type="ORF">B0F88_104221</name>
</gene>
<dbReference type="SUPFAM" id="SSF47226">
    <property type="entry name" value="Histidine-containing phosphotransfer domain, HPT domain"/>
    <property type="match status" value="1"/>
</dbReference>
<comment type="catalytic activity">
    <reaction evidence="1">
        <text>ATP + protein L-histidine = ADP + protein N-phospho-L-histidine.</text>
        <dbReference type="EC" id="2.7.13.3"/>
    </reaction>
</comment>
<feature type="domain" description="Response regulatory" evidence="8">
    <location>
        <begin position="781"/>
        <end position="899"/>
    </location>
</feature>
<dbReference type="SUPFAM" id="SSF47384">
    <property type="entry name" value="Homodimeric domain of signal transducing histidine kinase"/>
    <property type="match status" value="1"/>
</dbReference>
<evidence type="ECO:0000256" key="4">
    <source>
        <dbReference type="ARBA" id="ARBA00022777"/>
    </source>
</evidence>
<dbReference type="InterPro" id="IPR036097">
    <property type="entry name" value="HisK_dim/P_sf"/>
</dbReference>
<comment type="caution">
    <text evidence="7">Lacks conserved residue(s) required for the propagation of feature annotation.</text>
</comment>
<dbReference type="SUPFAM" id="SSF55781">
    <property type="entry name" value="GAF domain-like"/>
    <property type="match status" value="1"/>
</dbReference>